<keyword evidence="4 7" id="KW-0833">Ubl conjugation pathway</keyword>
<sequence>MTNDEFKRKRLVDSMKTKDEDSNKRARFEDVLSKEKQFEHFKHLKNVATKENDKWYLLSLAWYRSFKQYCEGTTDRLSPIDNSPLLDDDEESKLRRDLIYEKDYIFLPEQAWECLVNWYGIKEDRFIISQKARYFEIYQLHEKSSKSRSFYLHHQSTIHDFYKALVIALKITTPVVHVWLLNQRIRNEVFVTESLLNSLSMKEIDPLALSAESYLSDHLPTSKENKYFLAIKTSSKPVIYPRGLHGLKNLGNTCYMNSAIQCLSNTPLLTQWFLKDIYKKDINRSNPLGLQGELAGAYAELVKSIWSTNNMTISPFAFKKIFEKFNSHFSGYEQQDSQEFLGFLLDGLHEDMNRISDKPYVEIPDFEDESKENEIASHFWEHHKARNDSIIVDLFQGQFKNQAKFTIYLRKGSTIHDLKQEIRSKLKDIQHILITQIYQAKICKIFKDNDEPLSNISPIDIIYVYEIPCSPSNSEKWTLFPIYYSLLDQTDNHLCTFGYPLVLALNKSDSDPDIHKFIVNHIQRYTSKELDKEQGPLFKPRLFSSKNTYDNTFPLIRSFADISPQFQQDPSTIQSGQGMILQWAMDRAFDIFGSIPKKNSSQRAVNTDLWRKFSVLPATRSKQETLTLEDCLKEFIKEEQLSKDDLWYCPRCKVQQRATKKFDIWRLPEIMVIHLKRFSQVRIWGNKVNIYVDFPISELDMTDYVLGSTDLSLIYDLYAVDNHYGGLGGGHYTACAQNIQNKQWYSFDDTSVNKIDVSKVKTNAAYLLFYKRRRKQNIK</sequence>
<evidence type="ECO:0000256" key="3">
    <source>
        <dbReference type="ARBA" id="ARBA00022670"/>
    </source>
</evidence>
<dbReference type="Pfam" id="PF00443">
    <property type="entry name" value="UCH"/>
    <property type="match status" value="1"/>
</dbReference>
<evidence type="ECO:0000313" key="12">
    <source>
        <dbReference type="Proteomes" id="UP000009138"/>
    </source>
</evidence>
<dbReference type="GeneID" id="93622745"/>
<dbReference type="GO" id="GO:0006508">
    <property type="term" value="P:proteolysis"/>
    <property type="evidence" value="ECO:0007669"/>
    <property type="project" value="UniProtKB-KW"/>
</dbReference>
<dbReference type="MEROPS" id="C19.A55"/>
<dbReference type="SMART" id="SM00695">
    <property type="entry name" value="DUSP"/>
    <property type="match status" value="1"/>
</dbReference>
<dbReference type="PROSITE" id="PS50235">
    <property type="entry name" value="USP_3"/>
    <property type="match status" value="1"/>
</dbReference>
<keyword evidence="6 7" id="KW-0788">Thiol protease</keyword>
<organism evidence="11 12">
    <name type="scientific">Rhizopus delemar (strain RA 99-880 / ATCC MYA-4621 / FGSC 9543 / NRRL 43880)</name>
    <name type="common">Mucormycosis agent</name>
    <name type="synonym">Rhizopus arrhizus var. delemar</name>
    <dbReference type="NCBI Taxonomy" id="246409"/>
    <lineage>
        <taxon>Eukaryota</taxon>
        <taxon>Fungi</taxon>
        <taxon>Fungi incertae sedis</taxon>
        <taxon>Mucoromycota</taxon>
        <taxon>Mucoromycotina</taxon>
        <taxon>Mucoromycetes</taxon>
        <taxon>Mucorales</taxon>
        <taxon>Mucorineae</taxon>
        <taxon>Rhizopodaceae</taxon>
        <taxon>Rhizopus</taxon>
    </lineage>
</organism>
<accession>I1CRI9</accession>
<evidence type="ECO:0000256" key="6">
    <source>
        <dbReference type="ARBA" id="ARBA00022807"/>
    </source>
</evidence>
<evidence type="ECO:0000256" key="7">
    <source>
        <dbReference type="RuleBase" id="RU366025"/>
    </source>
</evidence>
<keyword evidence="5 7" id="KW-0378">Hydrolase</keyword>
<dbReference type="PANTHER" id="PTHR21646">
    <property type="entry name" value="UBIQUITIN CARBOXYL-TERMINAL HYDROLASE"/>
    <property type="match status" value="1"/>
</dbReference>
<dbReference type="Gene3D" id="3.90.70.10">
    <property type="entry name" value="Cysteine proteinases"/>
    <property type="match status" value="2"/>
</dbReference>
<evidence type="ECO:0000256" key="4">
    <source>
        <dbReference type="ARBA" id="ARBA00022786"/>
    </source>
</evidence>
<dbReference type="SUPFAM" id="SSF54001">
    <property type="entry name" value="Cysteine proteinases"/>
    <property type="match status" value="1"/>
</dbReference>
<dbReference type="InterPro" id="IPR006615">
    <property type="entry name" value="Pept_C19_DUSP"/>
</dbReference>
<dbReference type="PANTHER" id="PTHR21646:SF24">
    <property type="entry name" value="UBIQUITIN CARBOXYL-TERMINAL HYDROLASE"/>
    <property type="match status" value="1"/>
</dbReference>
<evidence type="ECO:0000256" key="5">
    <source>
        <dbReference type="ARBA" id="ARBA00022801"/>
    </source>
</evidence>
<dbReference type="RefSeq" id="XP_067526465.1">
    <property type="nucleotide sequence ID" value="XM_067670364.1"/>
</dbReference>
<evidence type="ECO:0000259" key="9">
    <source>
        <dbReference type="PROSITE" id="PS50235"/>
    </source>
</evidence>
<dbReference type="EC" id="3.4.19.12" evidence="7"/>
<evidence type="ECO:0000259" key="10">
    <source>
        <dbReference type="PROSITE" id="PS51283"/>
    </source>
</evidence>
<feature type="region of interest" description="Disordered" evidence="8">
    <location>
        <begin position="1"/>
        <end position="23"/>
    </location>
</feature>
<proteinExistence type="inferred from homology"/>
<dbReference type="SUPFAM" id="SSF143791">
    <property type="entry name" value="DUSP-like"/>
    <property type="match status" value="1"/>
</dbReference>
<name>I1CRI9_RHIO9</name>
<dbReference type="VEuPathDB" id="FungiDB:RO3G_15780"/>
<keyword evidence="12" id="KW-1185">Reference proteome</keyword>
<keyword evidence="3 7" id="KW-0645">Protease</keyword>
<evidence type="ECO:0000313" key="11">
    <source>
        <dbReference type="EMBL" id="EIE91069.1"/>
    </source>
</evidence>
<evidence type="ECO:0000256" key="1">
    <source>
        <dbReference type="ARBA" id="ARBA00000707"/>
    </source>
</evidence>
<dbReference type="InParanoid" id="I1CRI9"/>
<reference evidence="11 12" key="1">
    <citation type="journal article" date="2009" name="PLoS Genet.">
        <title>Genomic analysis of the basal lineage fungus Rhizopus oryzae reveals a whole-genome duplication.</title>
        <authorList>
            <person name="Ma L.-J."/>
            <person name="Ibrahim A.S."/>
            <person name="Skory C."/>
            <person name="Grabherr M.G."/>
            <person name="Burger G."/>
            <person name="Butler M."/>
            <person name="Elias M."/>
            <person name="Idnurm A."/>
            <person name="Lang B.F."/>
            <person name="Sone T."/>
            <person name="Abe A."/>
            <person name="Calvo S.E."/>
            <person name="Corrochano L.M."/>
            <person name="Engels R."/>
            <person name="Fu J."/>
            <person name="Hansberg W."/>
            <person name="Kim J.-M."/>
            <person name="Kodira C.D."/>
            <person name="Koehrsen M.J."/>
            <person name="Liu B."/>
            <person name="Miranda-Saavedra D."/>
            <person name="O'Leary S."/>
            <person name="Ortiz-Castellanos L."/>
            <person name="Poulter R."/>
            <person name="Rodriguez-Romero J."/>
            <person name="Ruiz-Herrera J."/>
            <person name="Shen Y.-Q."/>
            <person name="Zeng Q."/>
            <person name="Galagan J."/>
            <person name="Birren B.W."/>
            <person name="Cuomo C.A."/>
            <person name="Wickes B.L."/>
        </authorList>
    </citation>
    <scope>NUCLEOTIDE SEQUENCE [LARGE SCALE GENOMIC DNA]</scope>
    <source>
        <strain evidence="12">RA 99-880 / ATCC MYA-4621 / FGSC 9543 / NRRL 43880</strain>
    </source>
</reference>
<feature type="domain" description="USP" evidence="9">
    <location>
        <begin position="245"/>
        <end position="773"/>
    </location>
</feature>
<dbReference type="AlphaFoldDB" id="I1CRI9"/>
<dbReference type="InterPro" id="IPR050185">
    <property type="entry name" value="Ub_carboxyl-term_hydrolase"/>
</dbReference>
<dbReference type="Pfam" id="PF06337">
    <property type="entry name" value="DUSP"/>
    <property type="match status" value="1"/>
</dbReference>
<dbReference type="OrthoDB" id="292964at2759"/>
<dbReference type="InterPro" id="IPR035927">
    <property type="entry name" value="DUSP-like_sf"/>
</dbReference>
<feature type="domain" description="DUSP" evidence="10">
    <location>
        <begin position="29"/>
        <end position="133"/>
    </location>
</feature>
<dbReference type="PROSITE" id="PS51283">
    <property type="entry name" value="DUSP"/>
    <property type="match status" value="1"/>
</dbReference>
<dbReference type="InterPro" id="IPR038765">
    <property type="entry name" value="Papain-like_cys_pep_sf"/>
</dbReference>
<dbReference type="InterPro" id="IPR001394">
    <property type="entry name" value="Peptidase_C19_UCH"/>
</dbReference>
<comment type="catalytic activity">
    <reaction evidence="1 7">
        <text>Thiol-dependent hydrolysis of ester, thioester, amide, peptide and isopeptide bonds formed by the C-terminal Gly of ubiquitin (a 76-residue protein attached to proteins as an intracellular targeting signal).</text>
        <dbReference type="EC" id="3.4.19.12"/>
    </reaction>
</comment>
<dbReference type="Gene3D" id="3.30.2230.10">
    <property type="entry name" value="DUSP-like"/>
    <property type="match status" value="1"/>
</dbReference>
<dbReference type="OMA" id="NECDKVS"/>
<dbReference type="GO" id="GO:0004843">
    <property type="term" value="F:cysteine-type deubiquitinase activity"/>
    <property type="evidence" value="ECO:0007669"/>
    <property type="project" value="UniProtKB-UniRule"/>
</dbReference>
<dbReference type="InterPro" id="IPR018200">
    <property type="entry name" value="USP_CS"/>
</dbReference>
<dbReference type="STRING" id="246409.I1CRI9"/>
<protein>
    <recommendedName>
        <fullName evidence="7">Ubiquitin carboxyl-terminal hydrolase</fullName>
        <ecNumber evidence="7">3.4.19.12</ecNumber>
    </recommendedName>
</protein>
<comment type="similarity">
    <text evidence="2 7">Belongs to the peptidase C19 family.</text>
</comment>
<evidence type="ECO:0000256" key="2">
    <source>
        <dbReference type="ARBA" id="ARBA00009085"/>
    </source>
</evidence>
<dbReference type="EMBL" id="CH476748">
    <property type="protein sequence ID" value="EIE91069.1"/>
    <property type="molecule type" value="Genomic_DNA"/>
</dbReference>
<dbReference type="eggNOG" id="KOG1870">
    <property type="taxonomic scope" value="Eukaryota"/>
</dbReference>
<dbReference type="Proteomes" id="UP000009138">
    <property type="component" value="Unassembled WGS sequence"/>
</dbReference>
<evidence type="ECO:0000256" key="8">
    <source>
        <dbReference type="SAM" id="MobiDB-lite"/>
    </source>
</evidence>
<dbReference type="PROSITE" id="PS00972">
    <property type="entry name" value="USP_1"/>
    <property type="match status" value="1"/>
</dbReference>
<dbReference type="CDD" id="cd02674">
    <property type="entry name" value="Peptidase_C19R"/>
    <property type="match status" value="1"/>
</dbReference>
<dbReference type="GO" id="GO:0016579">
    <property type="term" value="P:protein deubiquitination"/>
    <property type="evidence" value="ECO:0007669"/>
    <property type="project" value="InterPro"/>
</dbReference>
<dbReference type="InterPro" id="IPR028889">
    <property type="entry name" value="USP"/>
</dbReference>
<gene>
    <name evidence="11" type="ORF">RO3G_15780</name>
</gene>
<dbReference type="PROSITE" id="PS00973">
    <property type="entry name" value="USP_2"/>
    <property type="match status" value="1"/>
</dbReference>